<sequence length="143" mass="16132">MPANPERTGGVQSSFLRDDDLARGRDGDRKVPVPMIGSEIIHIESACWYADVCDKTIREWAKLDGIGRQAGKSATLKVSLPALLMKVDGQLETLERLRSGDRDHPSVEFYLRRAIRLQEEARVGAERRRLESVRAEMRLKTST</sequence>
<keyword evidence="3" id="KW-1185">Reference proteome</keyword>
<dbReference type="AlphaFoldDB" id="A0A3S3RPA4"/>
<dbReference type="EMBL" id="SBIP01000008">
    <property type="protein sequence ID" value="RWX74447.1"/>
    <property type="molecule type" value="Genomic_DNA"/>
</dbReference>
<reference evidence="2 3" key="1">
    <citation type="submission" date="2019-01" db="EMBL/GenBank/DDBJ databases">
        <title>The draft genome of Rhizobium sp. 24NR.</title>
        <authorList>
            <person name="Liu L."/>
            <person name="Liang L."/>
            <person name="Shi S."/>
            <person name="Xu L."/>
            <person name="Wang X."/>
            <person name="Li L."/>
            <person name="Zhang X."/>
        </authorList>
    </citation>
    <scope>NUCLEOTIDE SEQUENCE [LARGE SCALE GENOMIC DNA]</scope>
    <source>
        <strain evidence="2 3">24NR</strain>
    </source>
</reference>
<feature type="compositionally biased region" description="Basic and acidic residues" evidence="1">
    <location>
        <begin position="16"/>
        <end position="29"/>
    </location>
</feature>
<evidence type="ECO:0000256" key="1">
    <source>
        <dbReference type="SAM" id="MobiDB-lite"/>
    </source>
</evidence>
<dbReference type="RefSeq" id="WP_128445817.1">
    <property type="nucleotide sequence ID" value="NZ_SBIP01000008.1"/>
</dbReference>
<accession>A0A3S3RPA4</accession>
<evidence type="ECO:0000313" key="3">
    <source>
        <dbReference type="Proteomes" id="UP000287687"/>
    </source>
</evidence>
<name>A0A3S3RPA4_9HYPH</name>
<comment type="caution">
    <text evidence="2">The sequence shown here is derived from an EMBL/GenBank/DDBJ whole genome shotgun (WGS) entry which is preliminary data.</text>
</comment>
<gene>
    <name evidence="2" type="ORF">EPK99_25010</name>
</gene>
<dbReference type="OrthoDB" id="7906624at2"/>
<protein>
    <submittedName>
        <fullName evidence="2">Uncharacterized protein</fullName>
    </submittedName>
</protein>
<feature type="region of interest" description="Disordered" evidence="1">
    <location>
        <begin position="1"/>
        <end position="29"/>
    </location>
</feature>
<organism evidence="2 3">
    <name type="scientific">Neorhizobium lilium</name>
    <dbReference type="NCBI Taxonomy" id="2503024"/>
    <lineage>
        <taxon>Bacteria</taxon>
        <taxon>Pseudomonadati</taxon>
        <taxon>Pseudomonadota</taxon>
        <taxon>Alphaproteobacteria</taxon>
        <taxon>Hyphomicrobiales</taxon>
        <taxon>Rhizobiaceae</taxon>
        <taxon>Rhizobium/Agrobacterium group</taxon>
        <taxon>Neorhizobium</taxon>
    </lineage>
</organism>
<proteinExistence type="predicted"/>
<dbReference type="Proteomes" id="UP000287687">
    <property type="component" value="Unassembled WGS sequence"/>
</dbReference>
<evidence type="ECO:0000313" key="2">
    <source>
        <dbReference type="EMBL" id="RWX74447.1"/>
    </source>
</evidence>